<dbReference type="InterPro" id="IPR050490">
    <property type="entry name" value="Bact_solute-bd_prot1"/>
</dbReference>
<organism evidence="2 3">
    <name type="scientific">Faecalicatena orotica</name>
    <dbReference type="NCBI Taxonomy" id="1544"/>
    <lineage>
        <taxon>Bacteria</taxon>
        <taxon>Bacillati</taxon>
        <taxon>Bacillota</taxon>
        <taxon>Clostridia</taxon>
        <taxon>Lachnospirales</taxon>
        <taxon>Lachnospiraceae</taxon>
        <taxon>Faecalicatena</taxon>
    </lineage>
</organism>
<keyword evidence="3" id="KW-1185">Reference proteome</keyword>
<dbReference type="OrthoDB" id="383712at2"/>
<dbReference type="Pfam" id="PF13416">
    <property type="entry name" value="SBP_bac_8"/>
    <property type="match status" value="1"/>
</dbReference>
<dbReference type="Proteomes" id="UP000245845">
    <property type="component" value="Unassembled WGS sequence"/>
</dbReference>
<evidence type="ECO:0000313" key="2">
    <source>
        <dbReference type="EMBL" id="PWJ31521.1"/>
    </source>
</evidence>
<dbReference type="SUPFAM" id="SSF53850">
    <property type="entry name" value="Periplasmic binding protein-like II"/>
    <property type="match status" value="1"/>
</dbReference>
<evidence type="ECO:0000256" key="1">
    <source>
        <dbReference type="SAM" id="SignalP"/>
    </source>
</evidence>
<dbReference type="AlphaFoldDB" id="A0A2Y9C9R1"/>
<evidence type="ECO:0000313" key="3">
    <source>
        <dbReference type="Proteomes" id="UP000245845"/>
    </source>
</evidence>
<comment type="caution">
    <text evidence="2">The sequence shown here is derived from an EMBL/GenBank/DDBJ whole genome shotgun (WGS) entry which is preliminary data.</text>
</comment>
<dbReference type="InterPro" id="IPR006059">
    <property type="entry name" value="SBP"/>
</dbReference>
<gene>
    <name evidence="2" type="ORF">A8806_102379</name>
</gene>
<keyword evidence="1" id="KW-0732">Signal</keyword>
<reference evidence="2 3" key="1">
    <citation type="submission" date="2018-05" db="EMBL/GenBank/DDBJ databases">
        <title>The Hungate 1000. A catalogue of reference genomes from the rumen microbiome.</title>
        <authorList>
            <person name="Kelly W."/>
        </authorList>
    </citation>
    <scope>NUCLEOTIDE SEQUENCE [LARGE SCALE GENOMIC DNA]</scope>
    <source>
        <strain evidence="2 3">NLAE-zl-C242</strain>
    </source>
</reference>
<sequence length="440" mass="48370">MKKRILALLVCAAMVISMTACGGSSDKKAEKEEGGSKDGKTELTLLRLGDLTKAEPIFKPIVESFEQENPGVKVNFEAMAWAEATTKLKLLGAQGDLPDVTFTNIANGWDLASEGYLMDLSDMLASDETMSAELPQSVIDIATTEDGKMYWVPAATGAFGLWYNKDLYKQAGLDPETPPKTVEDMVSYAKTITEKTGVPGLGWGISATEDFANVVESFYSSYTGTDIWSDKDKCFTFEKDDKNRKLFAEALDELAAITNDYGITQANVIEYNPYAIRTLFRDGEVGMYLDGVWAVKELLDELNKGEESKFNTGLFPEGPAGSHPIMGCDGWAIPEACKNKDEAWKLIQHLMSSDNQTRHASQWGLLPILESEKGKEEFSGEYWNALVEQEQTVASRPKDKNVAMIEQAVADGAQAAATRKMSANEAIDYMIETVNSNYSD</sequence>
<dbReference type="EMBL" id="QGDL01000002">
    <property type="protein sequence ID" value="PWJ31521.1"/>
    <property type="molecule type" value="Genomic_DNA"/>
</dbReference>
<name>A0A2Y9C9R1_9FIRM</name>
<proteinExistence type="predicted"/>
<dbReference type="PANTHER" id="PTHR43649">
    <property type="entry name" value="ARABINOSE-BINDING PROTEIN-RELATED"/>
    <property type="match status" value="1"/>
</dbReference>
<accession>A0A2Y9C9R1</accession>
<dbReference type="RefSeq" id="WP_109730212.1">
    <property type="nucleotide sequence ID" value="NZ_BAAACK010000006.1"/>
</dbReference>
<dbReference type="PANTHER" id="PTHR43649:SF12">
    <property type="entry name" value="DIACETYLCHITOBIOSE BINDING PROTEIN DASA"/>
    <property type="match status" value="1"/>
</dbReference>
<feature type="chain" id="PRO_5043162264" evidence="1">
    <location>
        <begin position="23"/>
        <end position="440"/>
    </location>
</feature>
<protein>
    <submittedName>
        <fullName evidence="2">Carbohydrate ABC transporter substrate-binding protein (CUT1 family)</fullName>
    </submittedName>
</protein>
<dbReference type="Gene3D" id="3.40.190.10">
    <property type="entry name" value="Periplasmic binding protein-like II"/>
    <property type="match status" value="1"/>
</dbReference>
<feature type="signal peptide" evidence="1">
    <location>
        <begin position="1"/>
        <end position="22"/>
    </location>
</feature>
<dbReference type="CDD" id="cd13585">
    <property type="entry name" value="PBP2_TMBP_like"/>
    <property type="match status" value="1"/>
</dbReference>
<dbReference type="PROSITE" id="PS51257">
    <property type="entry name" value="PROKAR_LIPOPROTEIN"/>
    <property type="match status" value="1"/>
</dbReference>